<evidence type="ECO:0000313" key="3">
    <source>
        <dbReference type="EMBL" id="MBB6252727.1"/>
    </source>
</evidence>
<dbReference type="InterPro" id="IPR007372">
    <property type="entry name" value="Lipid/polyisoprenoid-bd_YceI"/>
</dbReference>
<keyword evidence="4" id="KW-1185">Reference proteome</keyword>
<dbReference type="RefSeq" id="WP_184802452.1">
    <property type="nucleotide sequence ID" value="NZ_JACIIZ010000009.1"/>
</dbReference>
<dbReference type="SUPFAM" id="SSF101874">
    <property type="entry name" value="YceI-like"/>
    <property type="match status" value="1"/>
</dbReference>
<keyword evidence="1" id="KW-0732">Signal</keyword>
<accession>A0A7X0AZ01</accession>
<comment type="caution">
    <text evidence="3">The sequence shown here is derived from an EMBL/GenBank/DDBJ whole genome shotgun (WGS) entry which is preliminary data.</text>
</comment>
<dbReference type="InterPro" id="IPR036761">
    <property type="entry name" value="TTHA0802/YceI-like_sf"/>
</dbReference>
<evidence type="ECO:0000259" key="2">
    <source>
        <dbReference type="SMART" id="SM00867"/>
    </source>
</evidence>
<dbReference type="PANTHER" id="PTHR34406">
    <property type="entry name" value="PROTEIN YCEI"/>
    <property type="match status" value="1"/>
</dbReference>
<dbReference type="SMART" id="SM00867">
    <property type="entry name" value="YceI"/>
    <property type="match status" value="1"/>
</dbReference>
<dbReference type="AlphaFoldDB" id="A0A7X0AZ01"/>
<feature type="chain" id="PRO_5031061135" evidence="1">
    <location>
        <begin position="32"/>
        <end position="200"/>
    </location>
</feature>
<dbReference type="Gene3D" id="2.40.128.110">
    <property type="entry name" value="Lipid/polyisoprenoid-binding, YceI-like"/>
    <property type="match status" value="1"/>
</dbReference>
<gene>
    <name evidence="3" type="ORF">FHS74_003295</name>
</gene>
<proteinExistence type="predicted"/>
<dbReference type="EMBL" id="JACIIZ010000009">
    <property type="protein sequence ID" value="MBB6252727.1"/>
    <property type="molecule type" value="Genomic_DNA"/>
</dbReference>
<protein>
    <submittedName>
        <fullName evidence="3">Polyisoprenoid-binding protein YceI</fullName>
    </submittedName>
</protein>
<reference evidence="3 4" key="1">
    <citation type="submission" date="2020-08" db="EMBL/GenBank/DDBJ databases">
        <title>Genomic Encyclopedia of Type Strains, Phase IV (KMG-IV): sequencing the most valuable type-strain genomes for metagenomic binning, comparative biology and taxonomic classification.</title>
        <authorList>
            <person name="Goeker M."/>
        </authorList>
    </citation>
    <scope>NUCLEOTIDE SEQUENCE [LARGE SCALE GENOMIC DNA]</scope>
    <source>
        <strain evidence="3 4">DSM 22198</strain>
    </source>
</reference>
<feature type="signal peptide" evidence="1">
    <location>
        <begin position="1"/>
        <end position="31"/>
    </location>
</feature>
<organism evidence="3 4">
    <name type="scientific">Nitrospirillum iridis</name>
    <dbReference type="NCBI Taxonomy" id="765888"/>
    <lineage>
        <taxon>Bacteria</taxon>
        <taxon>Pseudomonadati</taxon>
        <taxon>Pseudomonadota</taxon>
        <taxon>Alphaproteobacteria</taxon>
        <taxon>Rhodospirillales</taxon>
        <taxon>Azospirillaceae</taxon>
        <taxon>Nitrospirillum</taxon>
    </lineage>
</organism>
<evidence type="ECO:0000313" key="4">
    <source>
        <dbReference type="Proteomes" id="UP000539175"/>
    </source>
</evidence>
<dbReference type="Pfam" id="PF04264">
    <property type="entry name" value="YceI"/>
    <property type="match status" value="1"/>
</dbReference>
<sequence length="200" mass="20302">MNFLARPAAALGASLGAAVLAALLAAGPASAASWTVDTAHSKLGFTGSQSGAAFSGQFSRWDAAIDFDPANPTAGHATVTIDMASAKTGDVQKDQSLPEADWFSTKAFPKAVFEATSFKSVGPASGGGNQYQAVGTLTIRGIKKDVVLPFTLDVAGGKAHAVGKLDLVRTDYGVGQGAWSTGQMVALNVSVILDLTATTK</sequence>
<dbReference type="Proteomes" id="UP000539175">
    <property type="component" value="Unassembled WGS sequence"/>
</dbReference>
<name>A0A7X0AZ01_9PROT</name>
<feature type="domain" description="Lipid/polyisoprenoid-binding YceI-like" evidence="2">
    <location>
        <begin position="33"/>
        <end position="198"/>
    </location>
</feature>
<evidence type="ECO:0000256" key="1">
    <source>
        <dbReference type="SAM" id="SignalP"/>
    </source>
</evidence>
<dbReference type="PANTHER" id="PTHR34406:SF1">
    <property type="entry name" value="PROTEIN YCEI"/>
    <property type="match status" value="1"/>
</dbReference>